<name>A0A814EQN5_9BILA</name>
<reference evidence="1" key="1">
    <citation type="submission" date="2021-02" db="EMBL/GenBank/DDBJ databases">
        <authorList>
            <person name="Nowell W R."/>
        </authorList>
    </citation>
    <scope>NUCLEOTIDE SEQUENCE</scope>
</reference>
<keyword evidence="6" id="KW-1185">Reference proteome</keyword>
<evidence type="ECO:0000313" key="3">
    <source>
        <dbReference type="EMBL" id="CAF1190423.1"/>
    </source>
</evidence>
<evidence type="ECO:0000313" key="4">
    <source>
        <dbReference type="EMBL" id="CAF3700887.1"/>
    </source>
</evidence>
<gene>
    <name evidence="4" type="ORF">JBS370_LOCUS9499</name>
    <name evidence="3" type="ORF">JXQ802_LOCUS23844</name>
    <name evidence="1" type="ORF">PYM288_LOCUS13195</name>
    <name evidence="2" type="ORF">ZHD862_LOCUS17696</name>
</gene>
<dbReference type="AlphaFoldDB" id="A0A814EQN5"/>
<dbReference type="EMBL" id="CAJNOT010000889">
    <property type="protein sequence ID" value="CAF1102920.1"/>
    <property type="molecule type" value="Genomic_DNA"/>
</dbReference>
<dbReference type="EMBL" id="CAJNOL010000760">
    <property type="protein sequence ID" value="CAF1190423.1"/>
    <property type="molecule type" value="Genomic_DNA"/>
</dbReference>
<protein>
    <submittedName>
        <fullName evidence="1">Uncharacterized protein</fullName>
    </submittedName>
</protein>
<dbReference type="Proteomes" id="UP000663864">
    <property type="component" value="Unassembled WGS sequence"/>
</dbReference>
<sequence>MMNNEEYIFNYDEIKRKFESVPQTNSMTKKFKSTAYKTYFQPRTKSIIGKTDMRSNTYPLMANKIQRNAILSHPRVTLKVHVIDVQKMKPNEQFILQSQQGFHLMSNHKK</sequence>
<comment type="caution">
    <text evidence="1">The sequence shown here is derived from an EMBL/GenBank/DDBJ whole genome shotgun (WGS) entry which is preliminary data.</text>
</comment>
<evidence type="ECO:0000313" key="2">
    <source>
        <dbReference type="EMBL" id="CAF1102920.1"/>
    </source>
</evidence>
<evidence type="ECO:0000313" key="5">
    <source>
        <dbReference type="Proteomes" id="UP000663854"/>
    </source>
</evidence>
<dbReference type="Proteomes" id="UP000663854">
    <property type="component" value="Unassembled WGS sequence"/>
</dbReference>
<dbReference type="Proteomes" id="UP000663836">
    <property type="component" value="Unassembled WGS sequence"/>
</dbReference>
<evidence type="ECO:0000313" key="1">
    <source>
        <dbReference type="EMBL" id="CAF0972686.1"/>
    </source>
</evidence>
<dbReference type="Proteomes" id="UP000663870">
    <property type="component" value="Unassembled WGS sequence"/>
</dbReference>
<organism evidence="1 5">
    <name type="scientific">Rotaria sordida</name>
    <dbReference type="NCBI Taxonomy" id="392033"/>
    <lineage>
        <taxon>Eukaryota</taxon>
        <taxon>Metazoa</taxon>
        <taxon>Spiralia</taxon>
        <taxon>Gnathifera</taxon>
        <taxon>Rotifera</taxon>
        <taxon>Eurotatoria</taxon>
        <taxon>Bdelloidea</taxon>
        <taxon>Philodinida</taxon>
        <taxon>Philodinidae</taxon>
        <taxon>Rotaria</taxon>
    </lineage>
</organism>
<proteinExistence type="predicted"/>
<evidence type="ECO:0000313" key="6">
    <source>
        <dbReference type="Proteomes" id="UP000663870"/>
    </source>
</evidence>
<dbReference type="EMBL" id="CAJNOH010000260">
    <property type="protein sequence ID" value="CAF0972686.1"/>
    <property type="molecule type" value="Genomic_DNA"/>
</dbReference>
<accession>A0A814EQN5</accession>
<dbReference type="EMBL" id="CAJOBD010000646">
    <property type="protein sequence ID" value="CAF3700887.1"/>
    <property type="molecule type" value="Genomic_DNA"/>
</dbReference>